<organism evidence="1 2">
    <name type="scientific">Flexivirga aerilata</name>
    <dbReference type="NCBI Taxonomy" id="1656889"/>
    <lineage>
        <taxon>Bacteria</taxon>
        <taxon>Bacillati</taxon>
        <taxon>Actinomycetota</taxon>
        <taxon>Actinomycetes</taxon>
        <taxon>Micrococcales</taxon>
        <taxon>Dermacoccaceae</taxon>
        <taxon>Flexivirga</taxon>
    </lineage>
</organism>
<dbReference type="AlphaFoldDB" id="A0A849AJ71"/>
<name>A0A849AJ71_9MICO</name>
<evidence type="ECO:0000313" key="2">
    <source>
        <dbReference type="Proteomes" id="UP000557772"/>
    </source>
</evidence>
<dbReference type="Gene3D" id="1.10.260.40">
    <property type="entry name" value="lambda repressor-like DNA-binding domains"/>
    <property type="match status" value="1"/>
</dbReference>
<proteinExistence type="predicted"/>
<keyword evidence="2" id="KW-1185">Reference proteome</keyword>
<protein>
    <recommendedName>
        <fullName evidence="3">XRE family transcriptional regulator</fullName>
    </recommendedName>
</protein>
<evidence type="ECO:0000313" key="1">
    <source>
        <dbReference type="EMBL" id="NNG38450.1"/>
    </source>
</evidence>
<dbReference type="InterPro" id="IPR010982">
    <property type="entry name" value="Lambda_DNA-bd_dom_sf"/>
</dbReference>
<dbReference type="GO" id="GO:0003677">
    <property type="term" value="F:DNA binding"/>
    <property type="evidence" value="ECO:0007669"/>
    <property type="project" value="InterPro"/>
</dbReference>
<sequence>MTATGHSPLVPDFHFRLNLAADAIGLTAPDIWRGLQALGLPVSRNYIYTLMRGEVADPRHELIAGLARVLQVDVRWFFVLTDSPARDALLLGQYRIRPEDGAPAAEQVDDLREP</sequence>
<comment type="caution">
    <text evidence="1">The sequence shown here is derived from an EMBL/GenBank/DDBJ whole genome shotgun (WGS) entry which is preliminary data.</text>
</comment>
<accession>A0A849AJ71</accession>
<reference evidence="1 2" key="1">
    <citation type="submission" date="2020-05" db="EMBL/GenBank/DDBJ databases">
        <title>Flexivirga sp. ID2601S isolated from air conditioner.</title>
        <authorList>
            <person name="Kim D.H."/>
        </authorList>
    </citation>
    <scope>NUCLEOTIDE SEQUENCE [LARGE SCALE GENOMIC DNA]</scope>
    <source>
        <strain evidence="1 2">ID2601S</strain>
    </source>
</reference>
<dbReference type="RefSeq" id="WP_171152171.1">
    <property type="nucleotide sequence ID" value="NZ_JABENB010000001.1"/>
</dbReference>
<dbReference type="Proteomes" id="UP000557772">
    <property type="component" value="Unassembled WGS sequence"/>
</dbReference>
<dbReference type="SUPFAM" id="SSF47413">
    <property type="entry name" value="lambda repressor-like DNA-binding domains"/>
    <property type="match status" value="1"/>
</dbReference>
<evidence type="ECO:0008006" key="3">
    <source>
        <dbReference type="Google" id="ProtNLM"/>
    </source>
</evidence>
<gene>
    <name evidence="1" type="ORF">HJ588_04065</name>
</gene>
<dbReference type="EMBL" id="JABENB010000001">
    <property type="protein sequence ID" value="NNG38450.1"/>
    <property type="molecule type" value="Genomic_DNA"/>
</dbReference>